<dbReference type="AlphaFoldDB" id="A0A811L5C3"/>
<evidence type="ECO:0000313" key="3">
    <source>
        <dbReference type="Proteomes" id="UP000614601"/>
    </source>
</evidence>
<organism evidence="2 3">
    <name type="scientific">Bursaphelenchus okinawaensis</name>
    <dbReference type="NCBI Taxonomy" id="465554"/>
    <lineage>
        <taxon>Eukaryota</taxon>
        <taxon>Metazoa</taxon>
        <taxon>Ecdysozoa</taxon>
        <taxon>Nematoda</taxon>
        <taxon>Chromadorea</taxon>
        <taxon>Rhabditida</taxon>
        <taxon>Tylenchina</taxon>
        <taxon>Tylenchomorpha</taxon>
        <taxon>Aphelenchoidea</taxon>
        <taxon>Aphelenchoididae</taxon>
        <taxon>Bursaphelenchus</taxon>
    </lineage>
</organism>
<accession>A0A811L5C3</accession>
<name>A0A811L5C3_9BILA</name>
<feature type="compositionally biased region" description="Acidic residues" evidence="1">
    <location>
        <begin position="169"/>
        <end position="179"/>
    </location>
</feature>
<protein>
    <submittedName>
        <fullName evidence="2">Uncharacterized protein</fullName>
    </submittedName>
</protein>
<comment type="caution">
    <text evidence="2">The sequence shown here is derived from an EMBL/GenBank/DDBJ whole genome shotgun (WGS) entry which is preliminary data.</text>
</comment>
<sequence length="179" mass="20428">MTTVKTKPCLAAASRKSKSAQLKRNVTFNNTVVVYDISPVRNTQPYVDPFETYAQQEFLRLTNRLKNKKHVVSDDESPDECDFIDEEARRNTITNTPKAKSIFSEVITVPMTSEKKPSNVTEKKLTESTNLPEHSTPPDAKNNTTDVKVKKKVRKVVRRKKKVVKKQESEEELSCEEIS</sequence>
<proteinExistence type="predicted"/>
<feature type="region of interest" description="Disordered" evidence="1">
    <location>
        <begin position="113"/>
        <end position="179"/>
    </location>
</feature>
<keyword evidence="3" id="KW-1185">Reference proteome</keyword>
<dbReference type="Proteomes" id="UP000614601">
    <property type="component" value="Unassembled WGS sequence"/>
</dbReference>
<dbReference type="EMBL" id="CAJFDH010000005">
    <property type="protein sequence ID" value="CAD5224386.1"/>
    <property type="molecule type" value="Genomic_DNA"/>
</dbReference>
<feature type="compositionally biased region" description="Basic residues" evidence="1">
    <location>
        <begin position="149"/>
        <end position="164"/>
    </location>
</feature>
<feature type="compositionally biased region" description="Basic and acidic residues" evidence="1">
    <location>
        <begin position="113"/>
        <end position="126"/>
    </location>
</feature>
<dbReference type="Proteomes" id="UP000783686">
    <property type="component" value="Unassembled WGS sequence"/>
</dbReference>
<reference evidence="2" key="1">
    <citation type="submission" date="2020-09" db="EMBL/GenBank/DDBJ databases">
        <authorList>
            <person name="Kikuchi T."/>
        </authorList>
    </citation>
    <scope>NUCLEOTIDE SEQUENCE</scope>
    <source>
        <strain evidence="2">SH1</strain>
    </source>
</reference>
<evidence type="ECO:0000256" key="1">
    <source>
        <dbReference type="SAM" id="MobiDB-lite"/>
    </source>
</evidence>
<dbReference type="OrthoDB" id="10629456at2759"/>
<dbReference type="EMBL" id="CAJFCW020000005">
    <property type="protein sequence ID" value="CAG9119836.1"/>
    <property type="molecule type" value="Genomic_DNA"/>
</dbReference>
<gene>
    <name evidence="2" type="ORF">BOKJ2_LOCUS11053</name>
</gene>
<evidence type="ECO:0000313" key="2">
    <source>
        <dbReference type="EMBL" id="CAD5224386.1"/>
    </source>
</evidence>